<keyword evidence="2" id="KW-1185">Reference proteome</keyword>
<gene>
    <name evidence="1" type="ORF">SAMEA4412692_01494</name>
</gene>
<dbReference type="EMBL" id="LT906439">
    <property type="protein sequence ID" value="SNU89466.1"/>
    <property type="molecule type" value="Genomic_DNA"/>
</dbReference>
<accession>A0A239SVT7</accession>
<evidence type="ECO:0000313" key="1">
    <source>
        <dbReference type="EMBL" id="SNU89466.1"/>
    </source>
</evidence>
<sequence length="29" mass="3462">MADALPYLLFCFIKKVKNERQKKVHLDVN</sequence>
<dbReference type="Proteomes" id="UP000215185">
    <property type="component" value="Chromosome 1"/>
</dbReference>
<reference evidence="1 2" key="1">
    <citation type="submission" date="2017-06" db="EMBL/GenBank/DDBJ databases">
        <authorList>
            <consortium name="Pathogen Informatics"/>
        </authorList>
    </citation>
    <scope>NUCLEOTIDE SEQUENCE [LARGE SCALE GENOMIC DNA]</scope>
    <source>
        <strain evidence="1 2">NCTC13788</strain>
    </source>
</reference>
<protein>
    <submittedName>
        <fullName evidence="1">Uncharacterized protein</fullName>
    </submittedName>
</protein>
<organism evidence="1 2">
    <name type="scientific">Streptococcus merionis</name>
    <dbReference type="NCBI Taxonomy" id="400065"/>
    <lineage>
        <taxon>Bacteria</taxon>
        <taxon>Bacillati</taxon>
        <taxon>Bacillota</taxon>
        <taxon>Bacilli</taxon>
        <taxon>Lactobacillales</taxon>
        <taxon>Streptococcaceae</taxon>
        <taxon>Streptococcus</taxon>
    </lineage>
</organism>
<dbReference type="STRING" id="1123308.GCA_000380085_01141"/>
<proteinExistence type="predicted"/>
<evidence type="ECO:0000313" key="2">
    <source>
        <dbReference type="Proteomes" id="UP000215185"/>
    </source>
</evidence>
<dbReference type="AlphaFoldDB" id="A0A239SVT7"/>
<name>A0A239SVT7_9STRE</name>
<dbReference type="KEGG" id="smen:SAMEA4412692_1494"/>